<name>Q13QP4_PARXL</name>
<gene>
    <name evidence="1" type="ORF">Bxe_B2394</name>
</gene>
<dbReference type="Proteomes" id="UP000001817">
    <property type="component" value="Chromosome 2"/>
</dbReference>
<accession>Q13QP4</accession>
<dbReference type="KEGG" id="bxe:Bxe_B2394"/>
<dbReference type="EMBL" id="CP000271">
    <property type="protein sequence ID" value="ABE33595.1"/>
    <property type="molecule type" value="Genomic_DNA"/>
</dbReference>
<protein>
    <submittedName>
        <fullName evidence="1">Uncharacterized protein</fullName>
    </submittedName>
</protein>
<proteinExistence type="predicted"/>
<evidence type="ECO:0000313" key="1">
    <source>
        <dbReference type="EMBL" id="ABE33595.1"/>
    </source>
</evidence>
<reference evidence="1 2" key="1">
    <citation type="journal article" date="2006" name="Proc. Natl. Acad. Sci. U.S.A.">
        <title>Burkholderia xenovorans LB400 harbors a multi-replicon, 9.73-Mbp genome shaped for versatility.</title>
        <authorList>
            <person name="Chain P.S."/>
            <person name="Denef V.J."/>
            <person name="Konstantinidis K.T."/>
            <person name="Vergez L.M."/>
            <person name="Agullo L."/>
            <person name="Reyes V.L."/>
            <person name="Hauser L."/>
            <person name="Cordova M."/>
            <person name="Gomez L."/>
            <person name="Gonzalez M."/>
            <person name="Land M."/>
            <person name="Lao V."/>
            <person name="Larimer F."/>
            <person name="LiPuma J.J."/>
            <person name="Mahenthiralingam E."/>
            <person name="Malfatti S.A."/>
            <person name="Marx C.J."/>
            <person name="Parnell J.J."/>
            <person name="Ramette A."/>
            <person name="Richardson P."/>
            <person name="Seeger M."/>
            <person name="Smith D."/>
            <person name="Spilker T."/>
            <person name="Sul W.J."/>
            <person name="Tsoi T.V."/>
            <person name="Ulrich L.E."/>
            <person name="Zhulin I.B."/>
            <person name="Tiedje J.M."/>
        </authorList>
    </citation>
    <scope>NUCLEOTIDE SEQUENCE [LARGE SCALE GENOMIC DNA]</scope>
    <source>
        <strain evidence="1 2">LB400</strain>
    </source>
</reference>
<organism evidence="1 2">
    <name type="scientific">Paraburkholderia xenovorans (strain LB400)</name>
    <dbReference type="NCBI Taxonomy" id="266265"/>
    <lineage>
        <taxon>Bacteria</taxon>
        <taxon>Pseudomonadati</taxon>
        <taxon>Pseudomonadota</taxon>
        <taxon>Betaproteobacteria</taxon>
        <taxon>Burkholderiales</taxon>
        <taxon>Burkholderiaceae</taxon>
        <taxon>Paraburkholderia</taxon>
    </lineage>
</organism>
<dbReference type="AlphaFoldDB" id="Q13QP4"/>
<sequence length="107" mass="11940">MMRLRCLLARLGGLCRGSDSRYNRPRRSRTGRPASWLRAMRGRHRNAVGQTRSREVIAAGQARKGEDSDSFASRRASFRCSSVQMNDGASQRIAGPAKYPEAALKRC</sequence>
<evidence type="ECO:0000313" key="2">
    <source>
        <dbReference type="Proteomes" id="UP000001817"/>
    </source>
</evidence>
<keyword evidence="2" id="KW-1185">Reference proteome</keyword>